<dbReference type="PANTHER" id="PTHR42966:SF1">
    <property type="entry name" value="SIALIC ACID SYNTHASE"/>
    <property type="match status" value="1"/>
</dbReference>
<dbReference type="EMBL" id="CP001839">
    <property type="protein sequence ID" value="ADA66516.1"/>
    <property type="molecule type" value="Genomic_DNA"/>
</dbReference>
<dbReference type="PROSITE" id="PS50844">
    <property type="entry name" value="AFP_LIKE"/>
    <property type="match status" value="1"/>
</dbReference>
<dbReference type="GO" id="GO:0047444">
    <property type="term" value="F:N-acylneuraminate-9-phosphate synthase activity"/>
    <property type="evidence" value="ECO:0007669"/>
    <property type="project" value="UniProtKB-EC"/>
</dbReference>
<dbReference type="SUPFAM" id="SSF51269">
    <property type="entry name" value="AFP III-like domain"/>
    <property type="match status" value="1"/>
</dbReference>
<accession>D2C6D0</accession>
<dbReference type="InterPro" id="IPR051690">
    <property type="entry name" value="PseI-like"/>
</dbReference>
<dbReference type="SMART" id="SM00858">
    <property type="entry name" value="SAF"/>
    <property type="match status" value="1"/>
</dbReference>
<protein>
    <submittedName>
        <fullName evidence="2">N-acylneuraminate-9-phosphate synthase</fullName>
        <ecNumber evidence="2">2.5.1.57</ecNumber>
    </submittedName>
</protein>
<dbReference type="InterPro" id="IPR013132">
    <property type="entry name" value="PseI/NeuA/B-like_N"/>
</dbReference>
<dbReference type="SUPFAM" id="SSF51569">
    <property type="entry name" value="Aldolase"/>
    <property type="match status" value="1"/>
</dbReference>
<gene>
    <name evidence="2" type="ordered locus">Tnap_0417</name>
</gene>
<dbReference type="HOGENOM" id="CLU_040465_0_0_0"/>
<dbReference type="PANTHER" id="PTHR42966">
    <property type="entry name" value="N-ACETYLNEURAMINATE SYNTHASE"/>
    <property type="match status" value="1"/>
</dbReference>
<name>D2C6D0_THEP2</name>
<keyword evidence="3" id="KW-1185">Reference proteome</keyword>
<evidence type="ECO:0000313" key="3">
    <source>
        <dbReference type="Proteomes" id="UP000000940"/>
    </source>
</evidence>
<dbReference type="GO" id="GO:0016051">
    <property type="term" value="P:carbohydrate biosynthetic process"/>
    <property type="evidence" value="ECO:0007669"/>
    <property type="project" value="InterPro"/>
</dbReference>
<dbReference type="Proteomes" id="UP000000940">
    <property type="component" value="Chromosome"/>
</dbReference>
<dbReference type="InterPro" id="IPR013974">
    <property type="entry name" value="SAF"/>
</dbReference>
<dbReference type="InterPro" id="IPR013785">
    <property type="entry name" value="Aldolase_TIM"/>
</dbReference>
<reference evidence="2 3" key="1">
    <citation type="submission" date="2009-12" db="EMBL/GenBank/DDBJ databases">
        <title>Complete sequence of Thermotoga petrophila RKU-1.</title>
        <authorList>
            <consortium name="US DOE Joint Genome Institute"/>
            <person name="Lucas S."/>
            <person name="Copeland A."/>
            <person name="Lapidus A."/>
            <person name="Glavina del Rio T."/>
            <person name="Dalin E."/>
            <person name="Tice H."/>
            <person name="Bruce D."/>
            <person name="Goodwin L."/>
            <person name="Pitluck S."/>
            <person name="Munk A.C."/>
            <person name="Brettin T."/>
            <person name="Detter J.C."/>
            <person name="Han C."/>
            <person name="Tapia R."/>
            <person name="Larimer F."/>
            <person name="Land M."/>
            <person name="Hauser L."/>
            <person name="Kyrpides N."/>
            <person name="Mikhailova N."/>
            <person name="Nelson K.E."/>
            <person name="Gogarten J.P."/>
            <person name="Noll K.M."/>
        </authorList>
    </citation>
    <scope>NUCLEOTIDE SEQUENCE [LARGE SCALE GENOMIC DNA]</scope>
    <source>
        <strain evidence="3">ATCC BAA-489 / DSM 13996 / JCM 10882 / RKU-10</strain>
    </source>
</reference>
<dbReference type="InterPro" id="IPR006190">
    <property type="entry name" value="SAF_AFP_Neu5Ac"/>
</dbReference>
<sequence length="343" mass="38582">MKLFGVDINERPLIIAEIGINHNGDVELAKKMIDAAAEAGADVVKFQTFSPERLYVEEFAKNKKIRLGNKEVVLWDFIDSVKLSWEDIKKLKEYAESKKVGFLSTPFSIEDADFLESIGVEAFKIASPDLTTYPFLEHIAKKGKPIILSTGTSTIGEIEEAVNIIKNTGNNKIILLHCVSTYPAPPEMVYLKSMKILKEVFRFPVGFSDHTVGIHIPIAAIALGAQVVEKHFTIDRNLPGPDQAVSMTPDELKILRKAADEIWKAIGDGWKVIKEDEKDVSKMTRRSIVAKRDIAEGEIISLENITFKRPALGIEAKHFYHLFGKKTRRSLKRDSYLNWSDVE</sequence>
<dbReference type="Pfam" id="PF03102">
    <property type="entry name" value="NeuB"/>
    <property type="match status" value="1"/>
</dbReference>
<dbReference type="Gene3D" id="3.20.20.70">
    <property type="entry name" value="Aldolase class I"/>
    <property type="match status" value="1"/>
</dbReference>
<evidence type="ECO:0000313" key="2">
    <source>
        <dbReference type="EMBL" id="ADA66516.1"/>
    </source>
</evidence>
<feature type="domain" description="AFP-like" evidence="1">
    <location>
        <begin position="287"/>
        <end position="343"/>
    </location>
</feature>
<evidence type="ECO:0000259" key="1">
    <source>
        <dbReference type="PROSITE" id="PS50844"/>
    </source>
</evidence>
<dbReference type="InterPro" id="IPR057736">
    <property type="entry name" value="SAF_PseI/NeuA/NeuB"/>
</dbReference>
<dbReference type="Pfam" id="PF08666">
    <property type="entry name" value="SAF"/>
    <property type="match status" value="1"/>
</dbReference>
<dbReference type="RefSeq" id="WP_012895970.1">
    <property type="nucleotide sequence ID" value="NC_013642.1"/>
</dbReference>
<dbReference type="Gene3D" id="3.90.1210.10">
    <property type="entry name" value="Antifreeze-like/N-acetylneuraminic acid synthase C-terminal domain"/>
    <property type="match status" value="1"/>
</dbReference>
<proteinExistence type="predicted"/>
<dbReference type="CDD" id="cd11615">
    <property type="entry name" value="SAF_NeuB_like"/>
    <property type="match status" value="1"/>
</dbReference>
<keyword evidence="2" id="KW-0808">Transferase</keyword>
<dbReference type="InterPro" id="IPR036732">
    <property type="entry name" value="AFP_Neu5c_C_sf"/>
</dbReference>
<dbReference type="KEGG" id="tnp:Tnap_0417"/>
<organism evidence="2 3">
    <name type="scientific">Thermotoga petrophila (strain ATCC BAA-489 / DSM 13996 / JCM 10882 / RKU-10)</name>
    <name type="common">Thermotoga naphthophila</name>
    <dbReference type="NCBI Taxonomy" id="590168"/>
    <lineage>
        <taxon>Bacteria</taxon>
        <taxon>Thermotogati</taxon>
        <taxon>Thermotogota</taxon>
        <taxon>Thermotogae</taxon>
        <taxon>Thermotogales</taxon>
        <taxon>Thermotogaceae</taxon>
        <taxon>Thermotoga</taxon>
    </lineage>
</organism>
<dbReference type="EC" id="2.5.1.57" evidence="2"/>
<dbReference type="AlphaFoldDB" id="D2C6D0"/>